<evidence type="ECO:0000256" key="1">
    <source>
        <dbReference type="SAM" id="MobiDB-lite"/>
    </source>
</evidence>
<proteinExistence type="predicted"/>
<evidence type="ECO:0000313" key="2">
    <source>
        <dbReference type="EMBL" id="NJQ14228.1"/>
    </source>
</evidence>
<dbReference type="RefSeq" id="WP_168087060.1">
    <property type="nucleotide sequence ID" value="NZ_BHZH01000098.1"/>
</dbReference>
<reference evidence="2 3" key="1">
    <citation type="submission" date="2020-03" db="EMBL/GenBank/DDBJ databases">
        <title>Draft genome of Streptomyces sp. ventii, isolated from the Axial Seamount in the Pacific Ocean, and resequencing of the two type strains Streptomyces lonarensis strain NCL 716 and Streptomyces bohaiensis strain 11A07.</title>
        <authorList>
            <person name="Loughran R.M."/>
            <person name="Pfannmuller K.M."/>
            <person name="Wasson B.J."/>
            <person name="Deadmond M.C."/>
            <person name="Paddock B.E."/>
            <person name="Koyack M.J."/>
            <person name="Gallegos D.A."/>
            <person name="Mitchell E.A."/>
            <person name="Ushijima B."/>
            <person name="Saw J.H."/>
            <person name="Mcphail K.L."/>
            <person name="Videau P."/>
        </authorList>
    </citation>
    <scope>NUCLEOTIDE SEQUENCE [LARGE SCALE GENOMIC DNA]</scope>
    <source>
        <strain evidence="2 3">11A07</strain>
    </source>
</reference>
<protein>
    <recommendedName>
        <fullName evidence="4">Transposase</fullName>
    </recommendedName>
</protein>
<organism evidence="2 3">
    <name type="scientific">Streptomyces bohaiensis</name>
    <dbReference type="NCBI Taxonomy" id="1431344"/>
    <lineage>
        <taxon>Bacteria</taxon>
        <taxon>Bacillati</taxon>
        <taxon>Actinomycetota</taxon>
        <taxon>Actinomycetes</taxon>
        <taxon>Kitasatosporales</taxon>
        <taxon>Streptomycetaceae</taxon>
        <taxon>Streptomyces</taxon>
    </lineage>
</organism>
<sequence>MDITDVGTPRLTWGRLRRILAAQPPTSASAYAWARCAEGGAWPIDIELLAGSVDALSVANWQRSKKASQASSAPKPIKRPNKTEALRGEAKAELETRGRRLLERQRPRPAASV</sequence>
<evidence type="ECO:0008006" key="4">
    <source>
        <dbReference type="Google" id="ProtNLM"/>
    </source>
</evidence>
<feature type="region of interest" description="Disordered" evidence="1">
    <location>
        <begin position="63"/>
        <end position="113"/>
    </location>
</feature>
<dbReference type="EMBL" id="JAAVJC010000018">
    <property type="protein sequence ID" value="NJQ14228.1"/>
    <property type="molecule type" value="Genomic_DNA"/>
</dbReference>
<feature type="compositionally biased region" description="Basic and acidic residues" evidence="1">
    <location>
        <begin position="81"/>
        <end position="106"/>
    </location>
</feature>
<name>A0ABX1C5M6_9ACTN</name>
<accession>A0ABX1C5M6</accession>
<comment type="caution">
    <text evidence="2">The sequence shown here is derived from an EMBL/GenBank/DDBJ whole genome shotgun (WGS) entry which is preliminary data.</text>
</comment>
<evidence type="ECO:0000313" key="3">
    <source>
        <dbReference type="Proteomes" id="UP000727056"/>
    </source>
</evidence>
<gene>
    <name evidence="2" type="ORF">HCN52_04565</name>
</gene>
<keyword evidence="3" id="KW-1185">Reference proteome</keyword>
<dbReference type="Proteomes" id="UP000727056">
    <property type="component" value="Unassembled WGS sequence"/>
</dbReference>